<gene>
    <name evidence="3" type="ORF">NAPIS_ORF00422</name>
</gene>
<proteinExistence type="predicted"/>
<dbReference type="EMBL" id="KE647051">
    <property type="protein sequence ID" value="EQB62005.1"/>
    <property type="molecule type" value="Genomic_DNA"/>
</dbReference>
<dbReference type="VEuPathDB" id="MicrosporidiaDB:NAPIS_ORF00422"/>
<protein>
    <submittedName>
        <fullName evidence="3">E3 ubiquitin-protein ligase rfwd3</fullName>
    </submittedName>
</protein>
<reference evidence="3 4" key="1">
    <citation type="journal article" date="2013" name="BMC Genomics">
        <title>Genome sequencing and comparative genomics of honey bee microsporidia, Nosema apis reveal novel insights into host-parasite interactions.</title>
        <authorList>
            <person name="Chen Yp."/>
            <person name="Pettis J.S."/>
            <person name="Zhao Y."/>
            <person name="Liu X."/>
            <person name="Tallon L.J."/>
            <person name="Sadzewicz L.D."/>
            <person name="Li R."/>
            <person name="Zheng H."/>
            <person name="Huang S."/>
            <person name="Zhang X."/>
            <person name="Hamilton M.C."/>
            <person name="Pernal S.F."/>
            <person name="Melathopoulos A.P."/>
            <person name="Yan X."/>
            <person name="Evans J.D."/>
        </authorList>
    </citation>
    <scope>NUCLEOTIDE SEQUENCE [LARGE SCALE GENOMIC DNA]</scope>
    <source>
        <strain evidence="3 4">BRL 01</strain>
    </source>
</reference>
<feature type="domain" description="RING-type" evidence="2">
    <location>
        <begin position="27"/>
        <end position="71"/>
    </location>
</feature>
<dbReference type="GO" id="GO:0005634">
    <property type="term" value="C:nucleus"/>
    <property type="evidence" value="ECO:0007669"/>
    <property type="project" value="InterPro"/>
</dbReference>
<keyword evidence="1" id="KW-0862">Zinc</keyword>
<keyword evidence="1" id="KW-0863">Zinc-finger</keyword>
<organism evidence="3 4">
    <name type="scientific">Vairimorpha apis BRL 01</name>
    <dbReference type="NCBI Taxonomy" id="1037528"/>
    <lineage>
        <taxon>Eukaryota</taxon>
        <taxon>Fungi</taxon>
        <taxon>Fungi incertae sedis</taxon>
        <taxon>Microsporidia</taxon>
        <taxon>Nosematidae</taxon>
        <taxon>Vairimorpha</taxon>
    </lineage>
</organism>
<keyword evidence="1" id="KW-0479">Metal-binding</keyword>
<evidence type="ECO:0000313" key="4">
    <source>
        <dbReference type="Proteomes" id="UP000053780"/>
    </source>
</evidence>
<dbReference type="GO" id="GO:0016567">
    <property type="term" value="P:protein ubiquitination"/>
    <property type="evidence" value="ECO:0007669"/>
    <property type="project" value="InterPro"/>
</dbReference>
<dbReference type="SUPFAM" id="SSF57850">
    <property type="entry name" value="RING/U-box"/>
    <property type="match status" value="1"/>
</dbReference>
<dbReference type="GO" id="GO:0008270">
    <property type="term" value="F:zinc ion binding"/>
    <property type="evidence" value="ECO:0007669"/>
    <property type="project" value="UniProtKB-KW"/>
</dbReference>
<dbReference type="PROSITE" id="PS50089">
    <property type="entry name" value="ZF_RING_2"/>
    <property type="match status" value="1"/>
</dbReference>
<dbReference type="SMART" id="SM00184">
    <property type="entry name" value="RING"/>
    <property type="match status" value="1"/>
</dbReference>
<evidence type="ECO:0000256" key="1">
    <source>
        <dbReference type="PROSITE-ProRule" id="PRU00175"/>
    </source>
</evidence>
<sequence>MEILDEKETMEEQNYEENTQDNDGIKCPICFTEYTSTGIHRVSSLKCGHLFGYGCILEWYDKRRVVLCPICGIKCPKSQLRIIFSSKIVSFNTDNVNKLHDQYIAEINKNKKLLEEICSLRTEIDVLKLNNKTHCQCQVKKVSDNLFMDFIRKTKLSICTKSAILIYDEIDDSIVISSTKNNIPTIFKYVNCDISLTKSFNSSLRSYINNLKLNEGNLYLSIDKNFYVINNYNFNTIYTETLNNRITALEVHNKDRDLVLFADDRGFIILNIIGISLRTIKICKEPIHSLVLMENKAYIGTVYNVYSITPNCSWRDFVNSNEDFIIDKVSLNDVKFDKKMCCINIFGHDNTLVITYRLCDNNIIHYFLIIKLNYLSTWV</sequence>
<dbReference type="InterPro" id="IPR013083">
    <property type="entry name" value="Znf_RING/FYVE/PHD"/>
</dbReference>
<dbReference type="GO" id="GO:0036297">
    <property type="term" value="P:interstrand cross-link repair"/>
    <property type="evidence" value="ECO:0007669"/>
    <property type="project" value="InterPro"/>
</dbReference>
<dbReference type="Gene3D" id="3.30.40.10">
    <property type="entry name" value="Zinc/RING finger domain, C3HC4 (zinc finger)"/>
    <property type="match status" value="1"/>
</dbReference>
<evidence type="ECO:0000313" key="3">
    <source>
        <dbReference type="EMBL" id="EQB62005.1"/>
    </source>
</evidence>
<dbReference type="InterPro" id="IPR001841">
    <property type="entry name" value="Znf_RING"/>
</dbReference>
<evidence type="ECO:0000259" key="2">
    <source>
        <dbReference type="PROSITE" id="PS50089"/>
    </source>
</evidence>
<dbReference type="InterPro" id="IPR037381">
    <property type="entry name" value="RFWD3"/>
</dbReference>
<name>T0MLX0_9MICR</name>
<dbReference type="PANTHER" id="PTHR16047">
    <property type="entry name" value="RFWD3 PROTEIN"/>
    <property type="match status" value="1"/>
</dbReference>
<dbReference type="HOGENOM" id="CLU_637927_0_0_1"/>
<dbReference type="AlphaFoldDB" id="T0MLX0"/>
<dbReference type="OrthoDB" id="8062037at2759"/>
<dbReference type="PANTHER" id="PTHR16047:SF7">
    <property type="entry name" value="E3 UBIQUITIN-PROTEIN LIGASE RFWD3"/>
    <property type="match status" value="1"/>
</dbReference>
<dbReference type="Proteomes" id="UP000053780">
    <property type="component" value="Unassembled WGS sequence"/>
</dbReference>
<keyword evidence="4" id="KW-1185">Reference proteome</keyword>
<dbReference type="GO" id="GO:0004842">
    <property type="term" value="F:ubiquitin-protein transferase activity"/>
    <property type="evidence" value="ECO:0007669"/>
    <property type="project" value="InterPro"/>
</dbReference>
<accession>T0MLX0</accession>
<dbReference type="Pfam" id="PF13639">
    <property type="entry name" value="zf-RING_2"/>
    <property type="match status" value="1"/>
</dbReference>